<feature type="binding site" evidence="3">
    <location>
        <position position="247"/>
    </location>
    <ligand>
        <name>NAD(+)</name>
        <dbReference type="ChEBI" id="CHEBI:57540"/>
    </ligand>
</feature>
<dbReference type="GO" id="GO:0070403">
    <property type="term" value="F:NAD+ binding"/>
    <property type="evidence" value="ECO:0007669"/>
    <property type="project" value="UniProtKB-UniRule"/>
</dbReference>
<dbReference type="PANTHER" id="PTHR11085:SF10">
    <property type="entry name" value="NAD-DEPENDENT PROTEIN DEACYLASE SIRTUIN-5, MITOCHONDRIAL-RELATED"/>
    <property type="match status" value="1"/>
</dbReference>
<keyword evidence="3 4" id="KW-0862">Zinc</keyword>
<dbReference type="PANTHER" id="PTHR11085">
    <property type="entry name" value="NAD-DEPENDENT PROTEIN DEACYLASE SIRTUIN-5, MITOCHONDRIAL-RELATED"/>
    <property type="match status" value="1"/>
</dbReference>
<accession>A0A1W1YAM2</accession>
<comment type="cofactor">
    <cofactor evidence="3">
        <name>Zn(2+)</name>
        <dbReference type="ChEBI" id="CHEBI:29105"/>
    </cofactor>
    <text evidence="3">Binds 1 zinc ion per subunit.</text>
</comment>
<feature type="binding site" evidence="3 4">
    <location>
        <position position="137"/>
    </location>
    <ligand>
        <name>Zn(2+)</name>
        <dbReference type="ChEBI" id="CHEBI:29105"/>
    </ligand>
</feature>
<evidence type="ECO:0000256" key="2">
    <source>
        <dbReference type="ARBA" id="ARBA00023027"/>
    </source>
</evidence>
<dbReference type="InterPro" id="IPR050134">
    <property type="entry name" value="NAD-dep_sirtuin_deacylases"/>
</dbReference>
<name>A0A1W1YAM2_9MICO</name>
<dbReference type="Gene3D" id="3.30.1600.10">
    <property type="entry name" value="SIR2/SIRT2 'Small Domain"/>
    <property type="match status" value="1"/>
</dbReference>
<feature type="binding site" evidence="3">
    <location>
        <position position="78"/>
    </location>
    <ligand>
        <name>substrate</name>
    </ligand>
</feature>
<keyword evidence="1" id="KW-0808">Transferase</keyword>
<dbReference type="GO" id="GO:0017136">
    <property type="term" value="F:histone deacetylase activity, NAD-dependent"/>
    <property type="evidence" value="ECO:0007669"/>
    <property type="project" value="TreeGrafter"/>
</dbReference>
<feature type="domain" description="Deacetylase sirtuin-type" evidence="5">
    <location>
        <begin position="5"/>
        <end position="259"/>
    </location>
</feature>
<comment type="subcellular location">
    <subcellularLocation>
        <location evidence="3">Cytoplasm</location>
    </subcellularLocation>
</comment>
<keyword evidence="2 3" id="KW-0520">NAD</keyword>
<sequence length="259" mass="27680">MTDVETEPMTIPDEVVEAVRGARRVLVLSGAGMSAESGVPTFRDAQTGLWEEFDPSQLATAEAFRLDPPFVWAWYAWRMQLVRGVEPNDGHRALAELAGLREVTISTQNVDDLHERAGSAVAAHLHGSIFALRCSDCETPYDGDLDLPAEPTERIDPPTCPQCEGDVRPGVVWFGEVLPDDAVAATEAAIEALEPGDVVLVIGTSGIVYPAAGYPAMARAEGATVVEVNPVDTEISDMCHHVVRGTAAQVLPELVAALQ</sequence>
<protein>
    <recommendedName>
        <fullName evidence="3">NAD-dependent protein deacylase</fullName>
        <ecNumber evidence="3">2.3.1.286</ecNumber>
    </recommendedName>
    <alternativeName>
        <fullName evidence="3">Regulatory protein SIR2 homolog</fullName>
    </alternativeName>
</protein>
<comment type="catalytic activity">
    <reaction evidence="3">
        <text>N(6)-succinyl-L-lysyl-[protein] + NAD(+) + H2O = 2''-O-succinyl-ADP-D-ribose + nicotinamide + L-lysyl-[protein]</text>
        <dbReference type="Rhea" id="RHEA:47668"/>
        <dbReference type="Rhea" id="RHEA-COMP:9752"/>
        <dbReference type="Rhea" id="RHEA-COMP:11877"/>
        <dbReference type="ChEBI" id="CHEBI:15377"/>
        <dbReference type="ChEBI" id="CHEBI:17154"/>
        <dbReference type="ChEBI" id="CHEBI:29969"/>
        <dbReference type="ChEBI" id="CHEBI:57540"/>
        <dbReference type="ChEBI" id="CHEBI:87830"/>
        <dbReference type="ChEBI" id="CHEBI:87832"/>
    </reaction>
</comment>
<feature type="active site" description="Proton acceptor" evidence="3 4">
    <location>
        <position position="126"/>
    </location>
</feature>
<feature type="binding site" evidence="3">
    <location>
        <begin position="108"/>
        <end position="111"/>
    </location>
    <ligand>
        <name>NAD(+)</name>
        <dbReference type="ChEBI" id="CHEBI:57540"/>
    </ligand>
</feature>
<comment type="function">
    <text evidence="3">NAD-dependent lysine deacetylase and desuccinylase that specifically removes acetyl and succinyl groups on target proteins. Modulates the activities of several proteins which are inactive in their acylated form.</text>
</comment>
<feature type="binding site" evidence="3 4">
    <location>
        <position position="163"/>
    </location>
    <ligand>
        <name>Zn(2+)</name>
        <dbReference type="ChEBI" id="CHEBI:29105"/>
    </ligand>
</feature>
<dbReference type="NCBIfam" id="NF001753">
    <property type="entry name" value="PRK00481.1-3"/>
    <property type="match status" value="1"/>
</dbReference>
<dbReference type="RefSeq" id="WP_327078564.1">
    <property type="nucleotide sequence ID" value="NZ_FWXN01000001.1"/>
</dbReference>
<dbReference type="InterPro" id="IPR029035">
    <property type="entry name" value="DHS-like_NAD/FAD-binding_dom"/>
</dbReference>
<reference evidence="6 7" key="1">
    <citation type="submission" date="2017-04" db="EMBL/GenBank/DDBJ databases">
        <authorList>
            <person name="Afonso C.L."/>
            <person name="Miller P.J."/>
            <person name="Scott M.A."/>
            <person name="Spackman E."/>
            <person name="Goraichik I."/>
            <person name="Dimitrov K.M."/>
            <person name="Suarez D.L."/>
            <person name="Swayne D.E."/>
        </authorList>
    </citation>
    <scope>NUCLEOTIDE SEQUENCE [LARGE SCALE GENOMIC DNA]</scope>
    <source>
        <strain evidence="6 7">CGMCC 1.12511</strain>
    </source>
</reference>
<keyword evidence="3 4" id="KW-0479">Metal-binding</keyword>
<dbReference type="CDD" id="cd01412">
    <property type="entry name" value="SIRT5_Af1_CobB"/>
    <property type="match status" value="1"/>
</dbReference>
<feature type="binding site" evidence="3">
    <location>
        <position position="75"/>
    </location>
    <ligand>
        <name>substrate</name>
    </ligand>
</feature>
<dbReference type="GO" id="GO:0036055">
    <property type="term" value="F:protein-succinyllysine desuccinylase activity"/>
    <property type="evidence" value="ECO:0007669"/>
    <property type="project" value="UniProtKB-UniRule"/>
</dbReference>
<evidence type="ECO:0000313" key="7">
    <source>
        <dbReference type="Proteomes" id="UP000192634"/>
    </source>
</evidence>
<dbReference type="PROSITE" id="PS50305">
    <property type="entry name" value="SIRTUIN"/>
    <property type="match status" value="1"/>
</dbReference>
<comment type="caution">
    <text evidence="3">Lacks conserved residue(s) required for the propagation of feature annotation.</text>
</comment>
<feature type="binding site" evidence="3 4">
    <location>
        <position position="134"/>
    </location>
    <ligand>
        <name>Zn(2+)</name>
        <dbReference type="ChEBI" id="CHEBI:29105"/>
    </ligand>
</feature>
<dbReference type="AlphaFoldDB" id="A0A1W1YAM2"/>
<dbReference type="InterPro" id="IPR026590">
    <property type="entry name" value="Ssirtuin_cat_dom"/>
</dbReference>
<dbReference type="GO" id="GO:0036054">
    <property type="term" value="F:protein-malonyllysine demalonylase activity"/>
    <property type="evidence" value="ECO:0007669"/>
    <property type="project" value="InterPro"/>
</dbReference>
<feature type="binding site" evidence="3">
    <location>
        <begin position="229"/>
        <end position="231"/>
    </location>
    <ligand>
        <name>NAD(+)</name>
        <dbReference type="ChEBI" id="CHEBI:57540"/>
    </ligand>
</feature>
<dbReference type="GO" id="GO:0008270">
    <property type="term" value="F:zinc ion binding"/>
    <property type="evidence" value="ECO:0007669"/>
    <property type="project" value="UniProtKB-UniRule"/>
</dbReference>
<dbReference type="InterPro" id="IPR027546">
    <property type="entry name" value="Sirtuin_class_III"/>
</dbReference>
<dbReference type="SUPFAM" id="SSF52467">
    <property type="entry name" value="DHS-like NAD/FAD-binding domain"/>
    <property type="match status" value="1"/>
</dbReference>
<dbReference type="EC" id="2.3.1.286" evidence="3"/>
<evidence type="ECO:0000313" key="6">
    <source>
        <dbReference type="EMBL" id="SMC33207.1"/>
    </source>
</evidence>
<organism evidence="6 7">
    <name type="scientific">Janibacter indicus</name>
    <dbReference type="NCBI Taxonomy" id="857417"/>
    <lineage>
        <taxon>Bacteria</taxon>
        <taxon>Bacillati</taxon>
        <taxon>Actinomycetota</taxon>
        <taxon>Actinomycetes</taxon>
        <taxon>Micrococcales</taxon>
        <taxon>Intrasporangiaceae</taxon>
        <taxon>Janibacter</taxon>
    </lineage>
</organism>
<dbReference type="EMBL" id="FWXN01000001">
    <property type="protein sequence ID" value="SMC33207.1"/>
    <property type="molecule type" value="Genomic_DNA"/>
</dbReference>
<evidence type="ECO:0000259" key="5">
    <source>
        <dbReference type="PROSITE" id="PS50305"/>
    </source>
</evidence>
<dbReference type="InterPro" id="IPR003000">
    <property type="entry name" value="Sirtuin"/>
</dbReference>
<dbReference type="InterPro" id="IPR026591">
    <property type="entry name" value="Sirtuin_cat_small_dom_sf"/>
</dbReference>
<dbReference type="Pfam" id="PF02146">
    <property type="entry name" value="SIR2"/>
    <property type="match status" value="1"/>
</dbReference>
<dbReference type="GO" id="GO:0005737">
    <property type="term" value="C:cytoplasm"/>
    <property type="evidence" value="ECO:0007669"/>
    <property type="project" value="UniProtKB-SubCell"/>
</dbReference>
<dbReference type="Proteomes" id="UP000192634">
    <property type="component" value="Unassembled WGS sequence"/>
</dbReference>
<evidence type="ECO:0000256" key="4">
    <source>
        <dbReference type="PROSITE-ProRule" id="PRU00236"/>
    </source>
</evidence>
<keyword evidence="3" id="KW-0963">Cytoplasm</keyword>
<gene>
    <name evidence="3" type="primary">cobB</name>
    <name evidence="6" type="ORF">SAMN06296429_101280</name>
</gene>
<comment type="domain">
    <text evidence="3">2 residues (Tyr-75 and Arg-78) present in a large hydrophobic pocket are probably involved in substrate specificity. They are important for desuccinylation activity, but dispensable for deacetylation activity.</text>
</comment>
<evidence type="ECO:0000256" key="1">
    <source>
        <dbReference type="ARBA" id="ARBA00022679"/>
    </source>
</evidence>
<feature type="binding site" evidence="3 4">
    <location>
        <position position="160"/>
    </location>
    <ligand>
        <name>Zn(2+)</name>
        <dbReference type="ChEBI" id="CHEBI:29105"/>
    </ligand>
</feature>
<evidence type="ECO:0000256" key="3">
    <source>
        <dbReference type="HAMAP-Rule" id="MF_01121"/>
    </source>
</evidence>
<comment type="catalytic activity">
    <reaction evidence="3">
        <text>N(6)-acetyl-L-lysyl-[protein] + NAD(+) + H2O = 2''-O-acetyl-ADP-D-ribose + nicotinamide + L-lysyl-[protein]</text>
        <dbReference type="Rhea" id="RHEA:43636"/>
        <dbReference type="Rhea" id="RHEA-COMP:9752"/>
        <dbReference type="Rhea" id="RHEA-COMP:10731"/>
        <dbReference type="ChEBI" id="CHEBI:15377"/>
        <dbReference type="ChEBI" id="CHEBI:17154"/>
        <dbReference type="ChEBI" id="CHEBI:29969"/>
        <dbReference type="ChEBI" id="CHEBI:57540"/>
        <dbReference type="ChEBI" id="CHEBI:61930"/>
        <dbReference type="ChEBI" id="CHEBI:83767"/>
        <dbReference type="EC" id="2.3.1.286"/>
    </reaction>
</comment>
<feature type="binding site" evidence="3">
    <location>
        <begin position="203"/>
        <end position="205"/>
    </location>
    <ligand>
        <name>NAD(+)</name>
        <dbReference type="ChEBI" id="CHEBI:57540"/>
    </ligand>
</feature>
<proteinExistence type="inferred from homology"/>
<dbReference type="HAMAP" id="MF_01121">
    <property type="entry name" value="Sirtuin_ClassIII"/>
    <property type="match status" value="1"/>
</dbReference>
<dbReference type="Gene3D" id="3.40.50.1220">
    <property type="entry name" value="TPP-binding domain"/>
    <property type="match status" value="1"/>
</dbReference>
<comment type="similarity">
    <text evidence="3">Belongs to the sirtuin family. Class III subfamily.</text>
</comment>